<feature type="signal peptide" evidence="1">
    <location>
        <begin position="1"/>
        <end position="16"/>
    </location>
</feature>
<gene>
    <name evidence="2" type="ORF">BDV25DRAFT_113978</name>
</gene>
<accession>A0A5N6TCW0</accession>
<dbReference type="Proteomes" id="UP000325780">
    <property type="component" value="Unassembled WGS sequence"/>
</dbReference>
<feature type="chain" id="PRO_5024833106" evidence="1">
    <location>
        <begin position="17"/>
        <end position="137"/>
    </location>
</feature>
<name>A0A5N6TCW0_ASPAV</name>
<evidence type="ECO:0000313" key="2">
    <source>
        <dbReference type="EMBL" id="KAE8144132.1"/>
    </source>
</evidence>
<evidence type="ECO:0000256" key="1">
    <source>
        <dbReference type="SAM" id="SignalP"/>
    </source>
</evidence>
<keyword evidence="3" id="KW-1185">Reference proteome</keyword>
<dbReference type="AlphaFoldDB" id="A0A5N6TCW0"/>
<reference evidence="2 3" key="1">
    <citation type="submission" date="2019-04" db="EMBL/GenBank/DDBJ databases">
        <title>Friends and foes A comparative genomics study of 23 Aspergillus species from section Flavi.</title>
        <authorList>
            <consortium name="DOE Joint Genome Institute"/>
            <person name="Kjaerbolling I."/>
            <person name="Vesth T."/>
            <person name="Frisvad J.C."/>
            <person name="Nybo J.L."/>
            <person name="Theobald S."/>
            <person name="Kildgaard S."/>
            <person name="Isbrandt T."/>
            <person name="Kuo A."/>
            <person name="Sato A."/>
            <person name="Lyhne E.K."/>
            <person name="Kogle M.E."/>
            <person name="Wiebenga A."/>
            <person name="Kun R.S."/>
            <person name="Lubbers R.J."/>
            <person name="Makela M.R."/>
            <person name="Barry K."/>
            <person name="Chovatia M."/>
            <person name="Clum A."/>
            <person name="Daum C."/>
            <person name="Haridas S."/>
            <person name="He G."/>
            <person name="LaButti K."/>
            <person name="Lipzen A."/>
            <person name="Mondo S."/>
            <person name="Riley R."/>
            <person name="Salamov A."/>
            <person name="Simmons B.A."/>
            <person name="Magnuson J.K."/>
            <person name="Henrissat B."/>
            <person name="Mortensen U.H."/>
            <person name="Larsen T.O."/>
            <person name="Devries R.P."/>
            <person name="Grigoriev I.V."/>
            <person name="Machida M."/>
            <person name="Baker S.E."/>
            <person name="Andersen M.R."/>
        </authorList>
    </citation>
    <scope>NUCLEOTIDE SEQUENCE [LARGE SCALE GENOMIC DNA]</scope>
    <source>
        <strain evidence="2 3">IBT 18842</strain>
    </source>
</reference>
<keyword evidence="1" id="KW-0732">Signal</keyword>
<protein>
    <submittedName>
        <fullName evidence="2">Uncharacterized protein</fullName>
    </submittedName>
</protein>
<organism evidence="2 3">
    <name type="scientific">Aspergillus avenaceus</name>
    <dbReference type="NCBI Taxonomy" id="36643"/>
    <lineage>
        <taxon>Eukaryota</taxon>
        <taxon>Fungi</taxon>
        <taxon>Dikarya</taxon>
        <taxon>Ascomycota</taxon>
        <taxon>Pezizomycotina</taxon>
        <taxon>Eurotiomycetes</taxon>
        <taxon>Eurotiomycetidae</taxon>
        <taxon>Eurotiales</taxon>
        <taxon>Aspergillaceae</taxon>
        <taxon>Aspergillus</taxon>
        <taxon>Aspergillus subgen. Circumdati</taxon>
    </lineage>
</organism>
<dbReference type="EMBL" id="ML742790">
    <property type="protein sequence ID" value="KAE8144132.1"/>
    <property type="molecule type" value="Genomic_DNA"/>
</dbReference>
<evidence type="ECO:0000313" key="3">
    <source>
        <dbReference type="Proteomes" id="UP000325780"/>
    </source>
</evidence>
<sequence>MGSILISFLVVTSLTGQIYIYQRERIKLWFGSFLSKAIGDNHYCYATYRVCPSGMVSFPFTKEFLLQTTALKRPTGTETLNSTLFSKLFLIRLYPIYNPIWPISINPTSRRRGCGDKFPFLYKDMEGLFNFQYGINY</sequence>
<proteinExistence type="predicted"/>